<feature type="domain" description="Hemerythrin-like" evidence="1">
    <location>
        <begin position="38"/>
        <end position="164"/>
    </location>
</feature>
<dbReference type="InterPro" id="IPR012312">
    <property type="entry name" value="Hemerythrin-like"/>
</dbReference>
<dbReference type="Gene3D" id="1.20.120.520">
    <property type="entry name" value="nmb1532 protein domain like"/>
    <property type="match status" value="1"/>
</dbReference>
<gene>
    <name evidence="2" type="ORF">EJ08DRAFT_216005</name>
</gene>
<dbReference type="Proteomes" id="UP000800235">
    <property type="component" value="Unassembled WGS sequence"/>
</dbReference>
<dbReference type="CDD" id="cd12108">
    <property type="entry name" value="Hr-like"/>
    <property type="match status" value="1"/>
</dbReference>
<reference evidence="2" key="1">
    <citation type="journal article" date="2020" name="Stud. Mycol.">
        <title>101 Dothideomycetes genomes: a test case for predicting lifestyles and emergence of pathogens.</title>
        <authorList>
            <person name="Haridas S."/>
            <person name="Albert R."/>
            <person name="Binder M."/>
            <person name="Bloem J."/>
            <person name="Labutti K."/>
            <person name="Salamov A."/>
            <person name="Andreopoulos B."/>
            <person name="Baker S."/>
            <person name="Barry K."/>
            <person name="Bills G."/>
            <person name="Bluhm B."/>
            <person name="Cannon C."/>
            <person name="Castanera R."/>
            <person name="Culley D."/>
            <person name="Daum C."/>
            <person name="Ezra D."/>
            <person name="Gonzalez J."/>
            <person name="Henrissat B."/>
            <person name="Kuo A."/>
            <person name="Liang C."/>
            <person name="Lipzen A."/>
            <person name="Lutzoni F."/>
            <person name="Magnuson J."/>
            <person name="Mondo S."/>
            <person name="Nolan M."/>
            <person name="Ohm R."/>
            <person name="Pangilinan J."/>
            <person name="Park H.-J."/>
            <person name="Ramirez L."/>
            <person name="Alfaro M."/>
            <person name="Sun H."/>
            <person name="Tritt A."/>
            <person name="Yoshinaga Y."/>
            <person name="Zwiers L.-H."/>
            <person name="Turgeon B."/>
            <person name="Goodwin S."/>
            <person name="Spatafora J."/>
            <person name="Crous P."/>
            <person name="Grigoriev I."/>
        </authorList>
    </citation>
    <scope>NUCLEOTIDE SEQUENCE</scope>
    <source>
        <strain evidence="2">CBS 130266</strain>
    </source>
</reference>
<keyword evidence="3" id="KW-1185">Reference proteome</keyword>
<protein>
    <recommendedName>
        <fullName evidence="1">Hemerythrin-like domain-containing protein</fullName>
    </recommendedName>
</protein>
<comment type="caution">
    <text evidence="2">The sequence shown here is derived from an EMBL/GenBank/DDBJ whole genome shotgun (WGS) entry which is preliminary data.</text>
</comment>
<sequence>MPSTHKDLSSWADTPFPLIPTPCGSRSLAKEHGSRMMAHEMTQLHNCILHVLNCVYNQAPHVTSPKDIKDLLHLVKLWHDELEHHHQTEEQCFFPAIERLSGEKGVMEGNIDQHHRFEPGLEALKKYALETRIEEYNAGDLRAIIDNFGDILQTHLNDEIDTLLDLKHYDSGELKACWAETHNYVLKTCDSRVQLPMLLGSMDRTYEGKAQGLSMPWFLYYLVEFWFSREHKDSWRFLPCTTWGKPKPLWATGAVKS</sequence>
<evidence type="ECO:0000259" key="1">
    <source>
        <dbReference type="Pfam" id="PF01814"/>
    </source>
</evidence>
<organism evidence="2 3">
    <name type="scientific">Tothia fuscella</name>
    <dbReference type="NCBI Taxonomy" id="1048955"/>
    <lineage>
        <taxon>Eukaryota</taxon>
        <taxon>Fungi</taxon>
        <taxon>Dikarya</taxon>
        <taxon>Ascomycota</taxon>
        <taxon>Pezizomycotina</taxon>
        <taxon>Dothideomycetes</taxon>
        <taxon>Pleosporomycetidae</taxon>
        <taxon>Venturiales</taxon>
        <taxon>Cylindrosympodiaceae</taxon>
        <taxon>Tothia</taxon>
    </lineage>
</organism>
<name>A0A9P4NS58_9PEZI</name>
<dbReference type="AlphaFoldDB" id="A0A9P4NS58"/>
<evidence type="ECO:0000313" key="2">
    <source>
        <dbReference type="EMBL" id="KAF2430680.1"/>
    </source>
</evidence>
<dbReference type="EMBL" id="MU007037">
    <property type="protein sequence ID" value="KAF2430680.1"/>
    <property type="molecule type" value="Genomic_DNA"/>
</dbReference>
<proteinExistence type="predicted"/>
<dbReference type="InterPro" id="IPR053206">
    <property type="entry name" value="Dimeric_xanthone_biosynth"/>
</dbReference>
<accession>A0A9P4NS58</accession>
<evidence type="ECO:0000313" key="3">
    <source>
        <dbReference type="Proteomes" id="UP000800235"/>
    </source>
</evidence>
<dbReference type="OrthoDB" id="58416at2759"/>
<dbReference type="PANTHER" id="PTHR38048">
    <property type="entry name" value="EXPRESSED PROTEIN"/>
    <property type="match status" value="1"/>
</dbReference>
<dbReference type="Pfam" id="PF01814">
    <property type="entry name" value="Hemerythrin"/>
    <property type="match status" value="1"/>
</dbReference>
<dbReference type="PANTHER" id="PTHR38048:SF2">
    <property type="entry name" value="HEMERYTHRIN-LIKE DOMAIN-CONTAINING PROTEIN"/>
    <property type="match status" value="1"/>
</dbReference>